<evidence type="ECO:0008006" key="4">
    <source>
        <dbReference type="Google" id="ProtNLM"/>
    </source>
</evidence>
<sequence length="287" mass="32493">MEIANPKVIIVGCGNLGEKIGDIFAQHTNFEVLGVRRNPGEQGNFPILAKDIFAKDSSAWIVAENPNYVIYSATPSTSKPSDYQKIYVEGFRKITDVIQSNNLQTRVFFISSTRVFNGSSKLEALDDHDEISPNDEQGEILGHAERIAINSGRGNVFRLTGIYGLERTMMLRLAKDQESWPANRFTNRIFDEDAANIIVKIISSKHKDPKFDLPKIINVTDSHPAELYAVLNFIRKKLNLPEVTLESINRVVGKKIISTFLSQKLNYRFKHPSFETGYTEIIQNMER</sequence>
<keyword evidence="3" id="KW-1185">Reference proteome</keyword>
<dbReference type="Proteomes" id="UP000066549">
    <property type="component" value="Chromosome"/>
</dbReference>
<protein>
    <recommendedName>
        <fullName evidence="4">NAD-dependent epimerase/dehydratase domain-containing protein</fullName>
    </recommendedName>
</protein>
<dbReference type="PANTHER" id="PTHR43574">
    <property type="entry name" value="EPIMERASE-RELATED"/>
    <property type="match status" value="1"/>
</dbReference>
<evidence type="ECO:0000313" key="2">
    <source>
        <dbReference type="EMBL" id="AKO66194.1"/>
    </source>
</evidence>
<proteinExistence type="predicted"/>
<dbReference type="Gene3D" id="3.40.50.720">
    <property type="entry name" value="NAD(P)-binding Rossmann-like Domain"/>
    <property type="match status" value="1"/>
</dbReference>
<dbReference type="InterPro" id="IPR036291">
    <property type="entry name" value="NAD(P)-bd_dom_sf"/>
</dbReference>
<keyword evidence="1" id="KW-0520">NAD</keyword>
<accession>A0A0H4J081</accession>
<evidence type="ECO:0000256" key="1">
    <source>
        <dbReference type="ARBA" id="ARBA00023027"/>
    </source>
</evidence>
<dbReference type="OrthoDB" id="9808276at2"/>
<reference evidence="2 3" key="1">
    <citation type="submission" date="2015-03" db="EMBL/GenBank/DDBJ databases">
        <title>Comparative analysis of the OM43 clade including a novel species from Red Sea uncovers genomic and metabolic diversity among marine methylotrophs.</title>
        <authorList>
            <person name="Jimenez-Infante F."/>
            <person name="Ngugi D.K."/>
            <person name="Vinu M."/>
            <person name="Alam I."/>
            <person name="Kamau A."/>
            <person name="Blom J."/>
            <person name="Bajic V.B."/>
            <person name="Stingl U."/>
        </authorList>
    </citation>
    <scope>NUCLEOTIDE SEQUENCE [LARGE SCALE GENOMIC DNA]</scope>
    <source>
        <strain evidence="2 3">MBRSH7</strain>
    </source>
</reference>
<dbReference type="EMBL" id="CP011002">
    <property type="protein sequence ID" value="AKO66194.1"/>
    <property type="molecule type" value="Genomic_DNA"/>
</dbReference>
<gene>
    <name evidence="2" type="ORF">VI33_05825</name>
</gene>
<dbReference type="SUPFAM" id="SSF51735">
    <property type="entry name" value="NAD(P)-binding Rossmann-fold domains"/>
    <property type="match status" value="1"/>
</dbReference>
<name>A0A0H4J081_9PROT</name>
<evidence type="ECO:0000313" key="3">
    <source>
        <dbReference type="Proteomes" id="UP000066549"/>
    </source>
</evidence>
<dbReference type="AlphaFoldDB" id="A0A0H4J081"/>
<organism evidence="2 3">
    <name type="scientific">Methylophilales bacterium MBRS-H7</name>
    <dbReference type="NCBI Taxonomy" id="1623450"/>
    <lineage>
        <taxon>Bacteria</taxon>
        <taxon>Pseudomonadati</taxon>
        <taxon>Pseudomonadota</taxon>
        <taxon>Betaproteobacteria</taxon>
        <taxon>Nitrosomonadales</taxon>
        <taxon>OM43 clade</taxon>
    </lineage>
</organism>